<gene>
    <name evidence="3" type="ORF">GCM10010123_16720</name>
</gene>
<feature type="compositionally biased region" description="Pro residues" evidence="1">
    <location>
        <begin position="35"/>
        <end position="139"/>
    </location>
</feature>
<dbReference type="PRINTS" id="PR01217">
    <property type="entry name" value="PRICHEXTENSN"/>
</dbReference>
<organism evidence="3 4">
    <name type="scientific">Pilimelia anulata</name>
    <dbReference type="NCBI Taxonomy" id="53371"/>
    <lineage>
        <taxon>Bacteria</taxon>
        <taxon>Bacillati</taxon>
        <taxon>Actinomycetota</taxon>
        <taxon>Actinomycetes</taxon>
        <taxon>Micromonosporales</taxon>
        <taxon>Micromonosporaceae</taxon>
        <taxon>Pilimelia</taxon>
    </lineage>
</organism>
<sequence length="279" mass="28369">MSEPPRPPYGNDPDEPTRHLYPAEEPTAPMYPASDPTPPPPARPPGADLPPGTPPPPGPPPGGFPPPPGPPPPGAVPPPAAFPPPGAVPPGFPPAAAPPPAPPVPPPGGAFPPGDAFPPPGGPPPAIGEPYPGPGLPVPPPKRKTGKVVAVIIAVIVLLLCLCGAAAIWIAKLGFDEAKKKDDALPTGVATPTTSGADNQLFEKGDCVVNDGNEGDAKLRKVPCAAGAYEVVARLLFTTDRTKCDNPFLGAGRGQYDSTYTHPGSDPPTDSYVLCMKKR</sequence>
<keyword evidence="2" id="KW-1133">Transmembrane helix</keyword>
<dbReference type="EMBL" id="BMQB01000003">
    <property type="protein sequence ID" value="GGJ87787.1"/>
    <property type="molecule type" value="Genomic_DNA"/>
</dbReference>
<evidence type="ECO:0000256" key="1">
    <source>
        <dbReference type="SAM" id="MobiDB-lite"/>
    </source>
</evidence>
<reference evidence="3" key="1">
    <citation type="journal article" date="2014" name="Int. J. Syst. Evol. Microbiol.">
        <title>Complete genome sequence of Corynebacterium casei LMG S-19264T (=DSM 44701T), isolated from a smear-ripened cheese.</title>
        <authorList>
            <consortium name="US DOE Joint Genome Institute (JGI-PGF)"/>
            <person name="Walter F."/>
            <person name="Albersmeier A."/>
            <person name="Kalinowski J."/>
            <person name="Ruckert C."/>
        </authorList>
    </citation>
    <scope>NUCLEOTIDE SEQUENCE</scope>
    <source>
        <strain evidence="3">JCM 3090</strain>
    </source>
</reference>
<evidence type="ECO:0000313" key="4">
    <source>
        <dbReference type="Proteomes" id="UP000649739"/>
    </source>
</evidence>
<feature type="transmembrane region" description="Helical" evidence="2">
    <location>
        <begin position="148"/>
        <end position="171"/>
    </location>
</feature>
<name>A0A8J3FBW4_9ACTN</name>
<evidence type="ECO:0000256" key="2">
    <source>
        <dbReference type="SAM" id="Phobius"/>
    </source>
</evidence>
<feature type="compositionally biased region" description="Pro residues" evidence="1">
    <location>
        <begin position="1"/>
        <end position="10"/>
    </location>
</feature>
<keyword evidence="2" id="KW-0812">Transmembrane</keyword>
<dbReference type="RefSeq" id="WP_189169504.1">
    <property type="nucleotide sequence ID" value="NZ_BMQB01000003.1"/>
</dbReference>
<evidence type="ECO:0000313" key="3">
    <source>
        <dbReference type="EMBL" id="GGJ87787.1"/>
    </source>
</evidence>
<dbReference type="AlphaFoldDB" id="A0A8J3FBW4"/>
<comment type="caution">
    <text evidence="3">The sequence shown here is derived from an EMBL/GenBank/DDBJ whole genome shotgun (WGS) entry which is preliminary data.</text>
</comment>
<reference evidence="3" key="2">
    <citation type="submission" date="2020-09" db="EMBL/GenBank/DDBJ databases">
        <authorList>
            <person name="Sun Q."/>
            <person name="Ohkuma M."/>
        </authorList>
    </citation>
    <scope>NUCLEOTIDE SEQUENCE</scope>
    <source>
        <strain evidence="3">JCM 3090</strain>
    </source>
</reference>
<accession>A0A8J3FBW4</accession>
<keyword evidence="4" id="KW-1185">Reference proteome</keyword>
<dbReference type="Proteomes" id="UP000649739">
    <property type="component" value="Unassembled WGS sequence"/>
</dbReference>
<feature type="region of interest" description="Disordered" evidence="1">
    <location>
        <begin position="1"/>
        <end position="139"/>
    </location>
</feature>
<keyword evidence="2" id="KW-0472">Membrane</keyword>
<protein>
    <submittedName>
        <fullName evidence="3">Uncharacterized protein</fullName>
    </submittedName>
</protein>
<proteinExistence type="predicted"/>